<reference evidence="1 2" key="3">
    <citation type="submission" date="2019-11" db="EMBL/GenBank/DDBJ databases">
        <title>A de novo genome assembly of a pear dwarfing rootstock.</title>
        <authorList>
            <person name="Wang F."/>
            <person name="Wang J."/>
            <person name="Li S."/>
            <person name="Zhang Y."/>
            <person name="Fang M."/>
            <person name="Ma L."/>
            <person name="Zhao Y."/>
            <person name="Jiang S."/>
        </authorList>
    </citation>
    <scope>NUCLEOTIDE SEQUENCE [LARGE SCALE GENOMIC DNA]</scope>
    <source>
        <strain evidence="1">S2</strain>
        <tissue evidence="1">Leaf</tissue>
    </source>
</reference>
<dbReference type="OrthoDB" id="1891406at2759"/>
<dbReference type="PANTHER" id="PTHR35506">
    <property type="entry name" value="OS02G0135600 PROTEIN"/>
    <property type="match status" value="1"/>
</dbReference>
<organism evidence="1 2">
    <name type="scientific">Pyrus ussuriensis x Pyrus communis</name>
    <dbReference type="NCBI Taxonomy" id="2448454"/>
    <lineage>
        <taxon>Eukaryota</taxon>
        <taxon>Viridiplantae</taxon>
        <taxon>Streptophyta</taxon>
        <taxon>Embryophyta</taxon>
        <taxon>Tracheophyta</taxon>
        <taxon>Spermatophyta</taxon>
        <taxon>Magnoliopsida</taxon>
        <taxon>eudicotyledons</taxon>
        <taxon>Gunneridae</taxon>
        <taxon>Pentapetalae</taxon>
        <taxon>rosids</taxon>
        <taxon>fabids</taxon>
        <taxon>Rosales</taxon>
        <taxon>Rosaceae</taxon>
        <taxon>Amygdaloideae</taxon>
        <taxon>Maleae</taxon>
        <taxon>Pyrus</taxon>
    </lineage>
</organism>
<protein>
    <submittedName>
        <fullName evidence="1">Uncharacterized protein</fullName>
    </submittedName>
</protein>
<evidence type="ECO:0000313" key="1">
    <source>
        <dbReference type="EMBL" id="KAB2616718.1"/>
    </source>
</evidence>
<sequence>MCYPHDQNGGQAGKEFKVNVEVIGGVRRKNLVRLLGFCAEGAHRFMGMKAATFTNNSSLKSFGNKLSFSVFTIDGFHKNGPGDAEQLVDFGASELLKLLGFQEGKTAEWSQYDVVFVHVGAGELEFLNTLVGSISQIEGSKMYHFAAGFKTCSSAWAISYLDLEFRVVCGQEIGDVQ</sequence>
<gene>
    <name evidence="1" type="ORF">D8674_023306</name>
</gene>
<name>A0A5N5GN72_9ROSA</name>
<keyword evidence="2" id="KW-1185">Reference proteome</keyword>
<dbReference type="Proteomes" id="UP000327157">
    <property type="component" value="Chromosome 3"/>
</dbReference>
<dbReference type="EMBL" id="SMOL01000402">
    <property type="protein sequence ID" value="KAB2616718.1"/>
    <property type="molecule type" value="Genomic_DNA"/>
</dbReference>
<dbReference type="Gene3D" id="3.30.200.20">
    <property type="entry name" value="Phosphorylase Kinase, domain 1"/>
    <property type="match status" value="1"/>
</dbReference>
<proteinExistence type="predicted"/>
<accession>A0A5N5GN72</accession>
<reference evidence="1 2" key="1">
    <citation type="submission" date="2019-09" db="EMBL/GenBank/DDBJ databases">
        <authorList>
            <person name="Ou C."/>
        </authorList>
    </citation>
    <scope>NUCLEOTIDE SEQUENCE [LARGE SCALE GENOMIC DNA]</scope>
    <source>
        <strain evidence="1">S2</strain>
        <tissue evidence="1">Leaf</tissue>
    </source>
</reference>
<comment type="caution">
    <text evidence="1">The sequence shown here is derived from an EMBL/GenBank/DDBJ whole genome shotgun (WGS) entry which is preliminary data.</text>
</comment>
<dbReference type="PANTHER" id="PTHR35506:SF1">
    <property type="entry name" value="OS02G0135600 PROTEIN"/>
    <property type="match status" value="1"/>
</dbReference>
<evidence type="ECO:0000313" key="2">
    <source>
        <dbReference type="Proteomes" id="UP000327157"/>
    </source>
</evidence>
<reference evidence="2" key="2">
    <citation type="submission" date="2019-10" db="EMBL/GenBank/DDBJ databases">
        <title>A de novo genome assembly of a pear dwarfing rootstock.</title>
        <authorList>
            <person name="Wang F."/>
            <person name="Wang J."/>
            <person name="Li S."/>
            <person name="Zhang Y."/>
            <person name="Fang M."/>
            <person name="Ma L."/>
            <person name="Zhao Y."/>
            <person name="Jiang S."/>
        </authorList>
    </citation>
    <scope>NUCLEOTIDE SEQUENCE [LARGE SCALE GENOMIC DNA]</scope>
</reference>
<dbReference type="AlphaFoldDB" id="A0A5N5GN72"/>